<dbReference type="Pfam" id="PF05199">
    <property type="entry name" value="GMC_oxred_C"/>
    <property type="match status" value="1"/>
</dbReference>
<comment type="cofactor">
    <cofactor evidence="1">
        <name>FAD</name>
        <dbReference type="ChEBI" id="CHEBI:57692"/>
    </cofactor>
</comment>
<dbReference type="PIRSF" id="PIRSF000137">
    <property type="entry name" value="Alcohol_oxidase"/>
    <property type="match status" value="1"/>
</dbReference>
<dbReference type="SUPFAM" id="SSF54373">
    <property type="entry name" value="FAD-linked reductases, C-terminal domain"/>
    <property type="match status" value="1"/>
</dbReference>
<dbReference type="InterPro" id="IPR036188">
    <property type="entry name" value="FAD/NAD-bd_sf"/>
</dbReference>
<evidence type="ECO:0000256" key="2">
    <source>
        <dbReference type="ARBA" id="ARBA00010790"/>
    </source>
</evidence>
<evidence type="ECO:0000256" key="5">
    <source>
        <dbReference type="ARBA" id="ARBA00023002"/>
    </source>
</evidence>
<dbReference type="Gene3D" id="3.30.560.10">
    <property type="entry name" value="Glucose Oxidase, domain 3"/>
    <property type="match status" value="1"/>
</dbReference>
<dbReference type="InterPro" id="IPR000172">
    <property type="entry name" value="GMC_OxRdtase_N"/>
</dbReference>
<proteinExistence type="inferred from homology"/>
<evidence type="ECO:0000313" key="9">
    <source>
        <dbReference type="EMBL" id="KAK5995721.1"/>
    </source>
</evidence>
<dbReference type="SUPFAM" id="SSF51905">
    <property type="entry name" value="FAD/NAD(P)-binding domain"/>
    <property type="match status" value="1"/>
</dbReference>
<keyword evidence="4 6" id="KW-0274">FAD</keyword>
<comment type="similarity">
    <text evidence="2 6">Belongs to the GMC oxidoreductase family.</text>
</comment>
<name>A0ABR0SVF9_9HYPO</name>
<dbReference type="Gene3D" id="3.50.50.60">
    <property type="entry name" value="FAD/NAD(P)-binding domain"/>
    <property type="match status" value="1"/>
</dbReference>
<comment type="caution">
    <text evidence="9">The sequence shown here is derived from an EMBL/GenBank/DDBJ whole genome shotgun (WGS) entry which is preliminary data.</text>
</comment>
<dbReference type="PANTHER" id="PTHR11552:SF201">
    <property type="entry name" value="GLUCOSE-METHANOL-CHOLINE OXIDOREDUCTASE N-TERMINAL DOMAIN-CONTAINING PROTEIN"/>
    <property type="match status" value="1"/>
</dbReference>
<dbReference type="Pfam" id="PF00732">
    <property type="entry name" value="GMC_oxred_N"/>
    <property type="match status" value="1"/>
</dbReference>
<evidence type="ECO:0000256" key="1">
    <source>
        <dbReference type="ARBA" id="ARBA00001974"/>
    </source>
</evidence>
<dbReference type="PANTHER" id="PTHR11552">
    <property type="entry name" value="GLUCOSE-METHANOL-CHOLINE GMC OXIDOREDUCTASE"/>
    <property type="match status" value="1"/>
</dbReference>
<keyword evidence="10" id="KW-1185">Reference proteome</keyword>
<evidence type="ECO:0000313" key="10">
    <source>
        <dbReference type="Proteomes" id="UP001338125"/>
    </source>
</evidence>
<sequence length="613" mass="66594">MANSTPTTTTTTTSTSSIDDFTTKSFDFIIVGGGTAGLAVASRLAENGTFTVGLIEAGAIAEGHDDVDIPAHYGRTLGGPYDWQFETVPQEGLGGRSLPWPRGKVLGGTSAINFMTWVRASREDYDAWESLGNPGWGWDDLLPFFKKAETFHPPTEQLQSRYNVSHHLDAFGKTGPIHISYCTDYSPSHQHWHQTLNALGVDTNPAHVAGSNVGAWTNINAIDPRTATRSYSAHYHSLSSNLHILTEATVDEVILGQTGDELVATGVRFTHQGKEHVISASREVILSAGSVKSPEILELSGIGNPKILERAGIPLKVNSPQVGENLQEHLMLAIIVEVDANIPNPDDLKTDVAYSTAAREQYLKDKTGPLTILPCSICYLPFTQFMSDDTIDSLSSKADALTIFTPENKAILNQRLKERANLGQIEYIFDLGNWNPFYKNENGKKYGTVLQILQYPYSVGSIHIQPQNGTKPTGEDKPLIDPAYYGGPHGELDMEIMQECVQFASKITSTAPLADIIKGPVSPSAATIADRDLLKQWIVDNTITDWHPIGTCAMGGKAGIRGGVVDERLRVYGVKGLRVVDASIMPLHISAHPQATIYAIGEKAAHMILKDNA</sequence>
<reference evidence="9 10" key="1">
    <citation type="submission" date="2024-01" db="EMBL/GenBank/DDBJ databases">
        <title>Complete genome of Cladobotryum mycophilum ATHUM6906.</title>
        <authorList>
            <person name="Christinaki A.C."/>
            <person name="Myridakis A.I."/>
            <person name="Kouvelis V.N."/>
        </authorList>
    </citation>
    <scope>NUCLEOTIDE SEQUENCE [LARGE SCALE GENOMIC DNA]</scope>
    <source>
        <strain evidence="9 10">ATHUM6906</strain>
    </source>
</reference>
<dbReference type="PROSITE" id="PS00623">
    <property type="entry name" value="GMC_OXRED_1"/>
    <property type="match status" value="1"/>
</dbReference>
<keyword evidence="5" id="KW-0560">Oxidoreductase</keyword>
<protein>
    <submittedName>
        <fullName evidence="9">Dehydrogenase citC</fullName>
    </submittedName>
</protein>
<gene>
    <name evidence="9" type="ORF">PT974_04138</name>
</gene>
<dbReference type="Proteomes" id="UP001338125">
    <property type="component" value="Unassembled WGS sequence"/>
</dbReference>
<evidence type="ECO:0000256" key="3">
    <source>
        <dbReference type="ARBA" id="ARBA00022630"/>
    </source>
</evidence>
<accession>A0ABR0SVF9</accession>
<evidence type="ECO:0000259" key="8">
    <source>
        <dbReference type="PROSITE" id="PS00624"/>
    </source>
</evidence>
<feature type="domain" description="Glucose-methanol-choline oxidoreductase N-terminal" evidence="7">
    <location>
        <begin position="103"/>
        <end position="126"/>
    </location>
</feature>
<dbReference type="InterPro" id="IPR012132">
    <property type="entry name" value="GMC_OxRdtase"/>
</dbReference>
<dbReference type="EMBL" id="JAVFKD010000004">
    <property type="protein sequence ID" value="KAK5995721.1"/>
    <property type="molecule type" value="Genomic_DNA"/>
</dbReference>
<keyword evidence="3 6" id="KW-0285">Flavoprotein</keyword>
<dbReference type="PROSITE" id="PS00624">
    <property type="entry name" value="GMC_OXRED_2"/>
    <property type="match status" value="1"/>
</dbReference>
<evidence type="ECO:0000259" key="7">
    <source>
        <dbReference type="PROSITE" id="PS00623"/>
    </source>
</evidence>
<evidence type="ECO:0000256" key="6">
    <source>
        <dbReference type="RuleBase" id="RU003968"/>
    </source>
</evidence>
<evidence type="ECO:0000256" key="4">
    <source>
        <dbReference type="ARBA" id="ARBA00022827"/>
    </source>
</evidence>
<organism evidence="9 10">
    <name type="scientific">Cladobotryum mycophilum</name>
    <dbReference type="NCBI Taxonomy" id="491253"/>
    <lineage>
        <taxon>Eukaryota</taxon>
        <taxon>Fungi</taxon>
        <taxon>Dikarya</taxon>
        <taxon>Ascomycota</taxon>
        <taxon>Pezizomycotina</taxon>
        <taxon>Sordariomycetes</taxon>
        <taxon>Hypocreomycetidae</taxon>
        <taxon>Hypocreales</taxon>
        <taxon>Hypocreaceae</taxon>
        <taxon>Cladobotryum</taxon>
    </lineage>
</organism>
<feature type="domain" description="Glucose-methanol-choline oxidoreductase N-terminal" evidence="8">
    <location>
        <begin position="289"/>
        <end position="303"/>
    </location>
</feature>
<dbReference type="InterPro" id="IPR007867">
    <property type="entry name" value="GMC_OxRtase_C"/>
</dbReference>